<keyword evidence="3" id="KW-0342">GTP-binding</keyword>
<dbReference type="SUPFAM" id="SSF47364">
    <property type="entry name" value="Domain of the SRP/SRP receptor G-proteins"/>
    <property type="match status" value="1"/>
</dbReference>
<evidence type="ECO:0000256" key="1">
    <source>
        <dbReference type="ARBA" id="ARBA00004496"/>
    </source>
</evidence>
<dbReference type="PANTHER" id="PTHR11564:SF5">
    <property type="entry name" value="SIGNAL RECOGNITION PARTICLE SUBUNIT SRP54"/>
    <property type="match status" value="1"/>
</dbReference>
<sequence>MFDQLSEKLTGSLRKVRGRGRLNENNIRDTLNEVKRALLEADVNFRVVKSFLKTVQERSLGEEVQTSLTPGQQFIKIVNEELTEMMGGENVDLAPATQPPLITMMVGLQGSGKTSSVGKLALHCKKKGGKPFLIPADVYRPAAIEQLQVLARTLEVPCYDSKASQDPVDIVK</sequence>
<name>A0A383D7W9_9ZZZZ</name>
<dbReference type="Pfam" id="PF02881">
    <property type="entry name" value="SRP54_N"/>
    <property type="match status" value="1"/>
</dbReference>
<organism evidence="6">
    <name type="scientific">marine metagenome</name>
    <dbReference type="NCBI Taxonomy" id="408172"/>
    <lineage>
        <taxon>unclassified sequences</taxon>
        <taxon>metagenomes</taxon>
        <taxon>ecological metagenomes</taxon>
    </lineage>
</organism>
<dbReference type="InterPro" id="IPR036225">
    <property type="entry name" value="SRP/SRP_N"/>
</dbReference>
<dbReference type="InterPro" id="IPR042101">
    <property type="entry name" value="SRP54_N_sf"/>
</dbReference>
<dbReference type="PANTHER" id="PTHR11564">
    <property type="entry name" value="SIGNAL RECOGNITION PARTICLE 54K PROTEIN SRP54"/>
    <property type="match status" value="1"/>
</dbReference>
<feature type="domain" description="Signal recognition particle SRP54 helical bundle" evidence="5">
    <location>
        <begin position="1"/>
        <end position="86"/>
    </location>
</feature>
<dbReference type="SMART" id="SM00962">
    <property type="entry name" value="SRP54"/>
    <property type="match status" value="1"/>
</dbReference>
<reference evidence="6" key="1">
    <citation type="submission" date="2018-05" db="EMBL/GenBank/DDBJ databases">
        <authorList>
            <person name="Lanie J.A."/>
            <person name="Ng W.-L."/>
            <person name="Kazmierczak K.M."/>
            <person name="Andrzejewski T.M."/>
            <person name="Davidsen T.M."/>
            <person name="Wayne K.J."/>
            <person name="Tettelin H."/>
            <person name="Glass J.I."/>
            <person name="Rusch D."/>
            <person name="Podicherti R."/>
            <person name="Tsui H.-C.T."/>
            <person name="Winkler M.E."/>
        </authorList>
    </citation>
    <scope>NUCLEOTIDE SEQUENCE</scope>
</reference>
<evidence type="ECO:0000313" key="6">
    <source>
        <dbReference type="EMBL" id="SVE40471.1"/>
    </source>
</evidence>
<dbReference type="InterPro" id="IPR022941">
    <property type="entry name" value="SRP54"/>
</dbReference>
<dbReference type="Pfam" id="PF00448">
    <property type="entry name" value="SRP54"/>
    <property type="match status" value="1"/>
</dbReference>
<dbReference type="GO" id="GO:0048500">
    <property type="term" value="C:signal recognition particle"/>
    <property type="evidence" value="ECO:0007669"/>
    <property type="project" value="InterPro"/>
</dbReference>
<gene>
    <name evidence="6" type="ORF">METZ01_LOCUS493325</name>
</gene>
<evidence type="ECO:0000256" key="2">
    <source>
        <dbReference type="ARBA" id="ARBA00022741"/>
    </source>
</evidence>
<evidence type="ECO:0000259" key="5">
    <source>
        <dbReference type="SMART" id="SM00963"/>
    </source>
</evidence>
<proteinExistence type="predicted"/>
<evidence type="ECO:0008006" key="7">
    <source>
        <dbReference type="Google" id="ProtNLM"/>
    </source>
</evidence>
<dbReference type="AlphaFoldDB" id="A0A383D7W9"/>
<dbReference type="InterPro" id="IPR027417">
    <property type="entry name" value="P-loop_NTPase"/>
</dbReference>
<dbReference type="GO" id="GO:0006614">
    <property type="term" value="P:SRP-dependent cotranslational protein targeting to membrane"/>
    <property type="evidence" value="ECO:0007669"/>
    <property type="project" value="InterPro"/>
</dbReference>
<keyword evidence="2" id="KW-0547">Nucleotide-binding</keyword>
<accession>A0A383D7W9</accession>
<dbReference type="Gene3D" id="3.40.50.300">
    <property type="entry name" value="P-loop containing nucleotide triphosphate hydrolases"/>
    <property type="match status" value="1"/>
</dbReference>
<dbReference type="InterPro" id="IPR013822">
    <property type="entry name" value="Signal_recog_particl_SRP54_hlx"/>
</dbReference>
<dbReference type="Gene3D" id="1.20.120.140">
    <property type="entry name" value="Signal recognition particle SRP54, nucleotide-binding domain"/>
    <property type="match status" value="1"/>
</dbReference>
<dbReference type="GO" id="GO:0005525">
    <property type="term" value="F:GTP binding"/>
    <property type="evidence" value="ECO:0007669"/>
    <property type="project" value="UniProtKB-KW"/>
</dbReference>
<dbReference type="InterPro" id="IPR000897">
    <property type="entry name" value="SRP54_GTPase_dom"/>
</dbReference>
<feature type="non-terminal residue" evidence="6">
    <location>
        <position position="172"/>
    </location>
</feature>
<evidence type="ECO:0000259" key="4">
    <source>
        <dbReference type="SMART" id="SM00962"/>
    </source>
</evidence>
<dbReference type="EMBL" id="UINC01214991">
    <property type="protein sequence ID" value="SVE40471.1"/>
    <property type="molecule type" value="Genomic_DNA"/>
</dbReference>
<dbReference type="SUPFAM" id="SSF52540">
    <property type="entry name" value="P-loop containing nucleoside triphosphate hydrolases"/>
    <property type="match status" value="1"/>
</dbReference>
<evidence type="ECO:0000256" key="3">
    <source>
        <dbReference type="ARBA" id="ARBA00023134"/>
    </source>
</evidence>
<dbReference type="SMART" id="SM00963">
    <property type="entry name" value="SRP54_N"/>
    <property type="match status" value="1"/>
</dbReference>
<dbReference type="GO" id="GO:0003924">
    <property type="term" value="F:GTPase activity"/>
    <property type="evidence" value="ECO:0007669"/>
    <property type="project" value="InterPro"/>
</dbReference>
<comment type="subcellular location">
    <subcellularLocation>
        <location evidence="1">Cytoplasm</location>
    </subcellularLocation>
</comment>
<protein>
    <recommendedName>
        <fullName evidence="7">Signal recognition particle SRP54 helical bundle domain-containing protein</fullName>
    </recommendedName>
</protein>
<feature type="domain" description="SRP54-type proteins GTP-binding" evidence="4">
    <location>
        <begin position="100"/>
        <end position="172"/>
    </location>
</feature>